<keyword evidence="4" id="KW-0378">Hydrolase</keyword>
<dbReference type="NCBIfam" id="TIGR00255">
    <property type="entry name" value="YicC/YloC family endoribonuclease"/>
    <property type="match status" value="1"/>
</dbReference>
<evidence type="ECO:0000256" key="4">
    <source>
        <dbReference type="ARBA" id="ARBA00022801"/>
    </source>
</evidence>
<comment type="similarity">
    <text evidence="5">Belongs to the YicC/YloC family.</text>
</comment>
<keyword evidence="2" id="KW-0540">Nuclease</keyword>
<dbReference type="Pfam" id="PF08340">
    <property type="entry name" value="YicC-like_C"/>
    <property type="match status" value="1"/>
</dbReference>
<evidence type="ECO:0000256" key="5">
    <source>
        <dbReference type="ARBA" id="ARBA00035648"/>
    </source>
</evidence>
<dbReference type="GO" id="GO:0004521">
    <property type="term" value="F:RNA endonuclease activity"/>
    <property type="evidence" value="ECO:0007669"/>
    <property type="project" value="InterPro"/>
</dbReference>
<dbReference type="EMBL" id="VWNA01000001">
    <property type="protein sequence ID" value="MQT11249.1"/>
    <property type="molecule type" value="Genomic_DNA"/>
</dbReference>
<evidence type="ECO:0000313" key="8">
    <source>
        <dbReference type="EMBL" id="MQT11249.1"/>
    </source>
</evidence>
<organism evidence="8 9">
    <name type="scientific">Segnochrobactrum spirostomi</name>
    <dbReference type="NCBI Taxonomy" id="2608987"/>
    <lineage>
        <taxon>Bacteria</taxon>
        <taxon>Pseudomonadati</taxon>
        <taxon>Pseudomonadota</taxon>
        <taxon>Alphaproteobacteria</taxon>
        <taxon>Hyphomicrobiales</taxon>
        <taxon>Segnochrobactraceae</taxon>
        <taxon>Segnochrobactrum</taxon>
    </lineage>
</organism>
<feature type="domain" description="Endoribonuclease YicC-like C-terminal" evidence="7">
    <location>
        <begin position="176"/>
        <end position="290"/>
    </location>
</feature>
<name>A0A6A7XZT2_9HYPH</name>
<proteinExistence type="inferred from homology"/>
<dbReference type="Proteomes" id="UP000332515">
    <property type="component" value="Unassembled WGS sequence"/>
</dbReference>
<comment type="caution">
    <text evidence="8">The sequence shown here is derived from an EMBL/GenBank/DDBJ whole genome shotgun (WGS) entry which is preliminary data.</text>
</comment>
<evidence type="ECO:0000313" key="9">
    <source>
        <dbReference type="Proteomes" id="UP000332515"/>
    </source>
</evidence>
<dbReference type="PANTHER" id="PTHR30636:SF3">
    <property type="entry name" value="UPF0701 PROTEIN YICC"/>
    <property type="match status" value="1"/>
</dbReference>
<dbReference type="InterPro" id="IPR013551">
    <property type="entry name" value="YicC-like_C"/>
</dbReference>
<dbReference type="PANTHER" id="PTHR30636">
    <property type="entry name" value="UPF0701 PROTEIN YICC"/>
    <property type="match status" value="1"/>
</dbReference>
<keyword evidence="3" id="KW-0255">Endonuclease</keyword>
<evidence type="ECO:0000256" key="3">
    <source>
        <dbReference type="ARBA" id="ARBA00022759"/>
    </source>
</evidence>
<dbReference type="Pfam" id="PF03755">
    <property type="entry name" value="YicC-like_N"/>
    <property type="match status" value="1"/>
</dbReference>
<evidence type="ECO:0000256" key="1">
    <source>
        <dbReference type="ARBA" id="ARBA00001968"/>
    </source>
</evidence>
<evidence type="ECO:0000259" key="6">
    <source>
        <dbReference type="Pfam" id="PF03755"/>
    </source>
</evidence>
<protein>
    <submittedName>
        <fullName evidence="8">YicC family protein</fullName>
    </submittedName>
</protein>
<sequence>MTGFARTAGTFHGQGWAWELRSVNGRSLDLRLRLPPGLDGLEAEVRARAGKRLTRGNVTIGLQLEAGAATGRVRLNAQVLDDVLAIAETIRARVGGPLPSAEALMAVRGVIEAGEGTPSEADRTALQTALLAGFDAALDGLVAMRRIEGASVAAALARHVDTIEALTAAATRAPGRTPEAIRARLAADVARLFEQQPALDEQRLHQEAALLATRADIQEEIDRLQAHVAQAREILAAGGAAGRRLDFLAQEFGREANTLCSKSNDVDLTRIGLDLKAAVDQLREQVQNLE</sequence>
<evidence type="ECO:0000259" key="7">
    <source>
        <dbReference type="Pfam" id="PF08340"/>
    </source>
</evidence>
<gene>
    <name evidence="8" type="ORF">F0357_00880</name>
</gene>
<dbReference type="InterPro" id="IPR005229">
    <property type="entry name" value="YicC/YloC-like"/>
</dbReference>
<accession>A0A6A7XZT2</accession>
<keyword evidence="9" id="KW-1185">Reference proteome</keyword>
<reference evidence="8 9" key="1">
    <citation type="submission" date="2019-09" db="EMBL/GenBank/DDBJ databases">
        <title>Segnochrobactrum spirostomi gen. nov., sp. nov., isolated from the ciliate Spirostomum cf. yagiui and description of a novel family, Segnochrobactraceae fam. nov. within the order Rhizobiales of the class Alphaproteobacteria.</title>
        <authorList>
            <person name="Akter S."/>
            <person name="Shazib S.U.A."/>
            <person name="Shin M.K."/>
        </authorList>
    </citation>
    <scope>NUCLEOTIDE SEQUENCE [LARGE SCALE GENOMIC DNA]</scope>
    <source>
        <strain evidence="8 9">Sp-1</strain>
    </source>
</reference>
<evidence type="ECO:0000256" key="2">
    <source>
        <dbReference type="ARBA" id="ARBA00022722"/>
    </source>
</evidence>
<dbReference type="AlphaFoldDB" id="A0A6A7XZT2"/>
<dbReference type="InterPro" id="IPR013527">
    <property type="entry name" value="YicC-like_N"/>
</dbReference>
<dbReference type="GO" id="GO:0016787">
    <property type="term" value="F:hydrolase activity"/>
    <property type="evidence" value="ECO:0007669"/>
    <property type="project" value="UniProtKB-KW"/>
</dbReference>
<feature type="domain" description="Endoribonuclease YicC-like N-terminal" evidence="6">
    <location>
        <begin position="1"/>
        <end position="153"/>
    </location>
</feature>
<comment type="cofactor">
    <cofactor evidence="1">
        <name>a divalent metal cation</name>
        <dbReference type="ChEBI" id="CHEBI:60240"/>
    </cofactor>
</comment>